<protein>
    <submittedName>
        <fullName evidence="1">Uncharacterized protein</fullName>
    </submittedName>
</protein>
<reference evidence="1" key="1">
    <citation type="submission" date="2023-11" db="EMBL/GenBank/DDBJ databases">
        <authorList>
            <person name="De Vega J J."/>
            <person name="De Vega J J."/>
        </authorList>
    </citation>
    <scope>NUCLEOTIDE SEQUENCE</scope>
</reference>
<name>A0AAD2K841_9AGAR</name>
<accession>A0AAD2K841</accession>
<proteinExistence type="predicted"/>
<sequence>MLRRPRRRSFVHVHIAAPFGADIAPARVLASGTVVRRPCQRKRDRARVLLDYHTSHTECMGAIRKLHRRISRLASTVVTEIFVGVVAGRPRRARVSKEGVRAQLLRRRSITSRADCNFGLRSGFRSGFLSLSFSRNSFRRGIWSEIKLVNGDHVRQYSPFSLPGRRRGKFFRRTWQVIPKQNSRVDCPIPHIFSSCWKSRQLIQFHESTGSRGMHQDQRRGILQQTGSLSLGRRLLSRVHVHEHRHEVFLLEDLGTWLSLSLLPQRLFR</sequence>
<gene>
    <name evidence="1" type="ORF">MYCIT1_LOCUS37634</name>
</gene>
<dbReference type="AlphaFoldDB" id="A0AAD2K841"/>
<comment type="caution">
    <text evidence="1">The sequence shown here is derived from an EMBL/GenBank/DDBJ whole genome shotgun (WGS) entry which is preliminary data.</text>
</comment>
<dbReference type="EMBL" id="CAVNYO010000478">
    <property type="protein sequence ID" value="CAK5284411.1"/>
    <property type="molecule type" value="Genomic_DNA"/>
</dbReference>
<dbReference type="Proteomes" id="UP001295794">
    <property type="component" value="Unassembled WGS sequence"/>
</dbReference>
<evidence type="ECO:0000313" key="1">
    <source>
        <dbReference type="EMBL" id="CAK5284411.1"/>
    </source>
</evidence>
<evidence type="ECO:0000313" key="2">
    <source>
        <dbReference type="Proteomes" id="UP001295794"/>
    </source>
</evidence>
<keyword evidence="2" id="KW-1185">Reference proteome</keyword>
<organism evidence="1 2">
    <name type="scientific">Mycena citricolor</name>
    <dbReference type="NCBI Taxonomy" id="2018698"/>
    <lineage>
        <taxon>Eukaryota</taxon>
        <taxon>Fungi</taxon>
        <taxon>Dikarya</taxon>
        <taxon>Basidiomycota</taxon>
        <taxon>Agaricomycotina</taxon>
        <taxon>Agaricomycetes</taxon>
        <taxon>Agaricomycetidae</taxon>
        <taxon>Agaricales</taxon>
        <taxon>Marasmiineae</taxon>
        <taxon>Mycenaceae</taxon>
        <taxon>Mycena</taxon>
    </lineage>
</organism>